<evidence type="ECO:0000259" key="1">
    <source>
        <dbReference type="Pfam" id="PF00496"/>
    </source>
</evidence>
<accession>X1KQ42</accession>
<organism evidence="2">
    <name type="scientific">marine sediment metagenome</name>
    <dbReference type="NCBI Taxonomy" id="412755"/>
    <lineage>
        <taxon>unclassified sequences</taxon>
        <taxon>metagenomes</taxon>
        <taxon>ecological metagenomes</taxon>
    </lineage>
</organism>
<protein>
    <recommendedName>
        <fullName evidence="1">Solute-binding protein family 5 domain-containing protein</fullName>
    </recommendedName>
</protein>
<dbReference type="AlphaFoldDB" id="X1KQ42"/>
<dbReference type="EMBL" id="BARU01043697">
    <property type="protein sequence ID" value="GAH84123.1"/>
    <property type="molecule type" value="Genomic_DNA"/>
</dbReference>
<evidence type="ECO:0000313" key="2">
    <source>
        <dbReference type="EMBL" id="GAH84123.1"/>
    </source>
</evidence>
<sequence>DAISKNITRGKQAIGPLPINMTGHSNDVIVYYQDFKKAKEMLQKSKYSPEELAKFQLIYKSVVPSARLSNIALSVMDSLDKIGLNVEIENTTWTDLCYICSQPNPDANMTSFYSTALIPDPFAFLVYFTKFYWNSAYPPGMMFYENPEVTKLINTNRETPNTTATI</sequence>
<dbReference type="Pfam" id="PF00496">
    <property type="entry name" value="SBP_bac_5"/>
    <property type="match status" value="1"/>
</dbReference>
<dbReference type="Gene3D" id="3.10.105.10">
    <property type="entry name" value="Dipeptide-binding Protein, Domain 3"/>
    <property type="match status" value="1"/>
</dbReference>
<feature type="non-terminal residue" evidence="2">
    <location>
        <position position="1"/>
    </location>
</feature>
<comment type="caution">
    <text evidence="2">The sequence shown here is derived from an EMBL/GenBank/DDBJ whole genome shotgun (WGS) entry which is preliminary data.</text>
</comment>
<dbReference type="SUPFAM" id="SSF53850">
    <property type="entry name" value="Periplasmic binding protein-like II"/>
    <property type="match status" value="1"/>
</dbReference>
<gene>
    <name evidence="2" type="ORF">S03H2_66850</name>
</gene>
<proteinExistence type="predicted"/>
<feature type="domain" description="Solute-binding protein family 5" evidence="1">
    <location>
        <begin position="2"/>
        <end position="130"/>
    </location>
</feature>
<name>X1KQ42_9ZZZZ</name>
<reference evidence="2" key="1">
    <citation type="journal article" date="2014" name="Front. Microbiol.">
        <title>High frequency of phylogenetically diverse reductive dehalogenase-homologous genes in deep subseafloor sedimentary metagenomes.</title>
        <authorList>
            <person name="Kawai M."/>
            <person name="Futagami T."/>
            <person name="Toyoda A."/>
            <person name="Takaki Y."/>
            <person name="Nishi S."/>
            <person name="Hori S."/>
            <person name="Arai W."/>
            <person name="Tsubouchi T."/>
            <person name="Morono Y."/>
            <person name="Uchiyama I."/>
            <person name="Ito T."/>
            <person name="Fujiyama A."/>
            <person name="Inagaki F."/>
            <person name="Takami H."/>
        </authorList>
    </citation>
    <scope>NUCLEOTIDE SEQUENCE</scope>
    <source>
        <strain evidence="2">Expedition CK06-06</strain>
    </source>
</reference>
<dbReference type="InterPro" id="IPR000914">
    <property type="entry name" value="SBP_5_dom"/>
</dbReference>